<dbReference type="Gene3D" id="3.30.70.100">
    <property type="match status" value="1"/>
</dbReference>
<feature type="domain" description="ABM" evidence="1">
    <location>
        <begin position="8"/>
        <end position="71"/>
    </location>
</feature>
<dbReference type="Pfam" id="PF03992">
    <property type="entry name" value="ABM"/>
    <property type="match status" value="1"/>
</dbReference>
<reference evidence="2 3" key="1">
    <citation type="submission" date="2020-01" db="EMBL/GenBank/DDBJ databases">
        <title>Sulfitobacter sediminilitoris sp. nov., isolated from a tidal flat.</title>
        <authorList>
            <person name="Park S."/>
            <person name="Yoon J.-H."/>
        </authorList>
    </citation>
    <scope>NUCLEOTIDE SEQUENCE [LARGE SCALE GENOMIC DNA]</scope>
    <source>
        <strain evidence="2 3">JBTF-M27</strain>
    </source>
</reference>
<dbReference type="InterPro" id="IPR007138">
    <property type="entry name" value="ABM_dom"/>
</dbReference>
<proteinExistence type="predicted"/>
<evidence type="ECO:0000313" key="2">
    <source>
        <dbReference type="EMBL" id="NEK21686.1"/>
    </source>
</evidence>
<protein>
    <submittedName>
        <fullName evidence="2">Antibiotic biosynthesis monooxygenase</fullName>
    </submittedName>
</protein>
<dbReference type="AlphaFoldDB" id="A0A6P0C9A7"/>
<dbReference type="Proteomes" id="UP000468591">
    <property type="component" value="Unassembled WGS sequence"/>
</dbReference>
<dbReference type="SUPFAM" id="SSF54909">
    <property type="entry name" value="Dimeric alpha+beta barrel"/>
    <property type="match status" value="1"/>
</dbReference>
<dbReference type="EMBL" id="JAABNT010000002">
    <property type="protein sequence ID" value="NEK21686.1"/>
    <property type="molecule type" value="Genomic_DNA"/>
</dbReference>
<comment type="caution">
    <text evidence="2">The sequence shown here is derived from an EMBL/GenBank/DDBJ whole genome shotgun (WGS) entry which is preliminary data.</text>
</comment>
<sequence>MSDVIEWVLEMRVQDGQADSVQPLLDEMVAATQADEPGALHYEYFMPEDRSTCTVLERYSDNAAVMTHLGNFGAKFADRFLTAFAPIRFTVYGPANDEVRAALAGFGATHQERVAGFHR</sequence>
<dbReference type="GO" id="GO:0004497">
    <property type="term" value="F:monooxygenase activity"/>
    <property type="evidence" value="ECO:0007669"/>
    <property type="project" value="UniProtKB-KW"/>
</dbReference>
<accession>A0A6P0C9A7</accession>
<dbReference type="RefSeq" id="WP_164352524.1">
    <property type="nucleotide sequence ID" value="NZ_JAABNT010000002.1"/>
</dbReference>
<organism evidence="2 3">
    <name type="scientific">Sulfitobacter sediminilitoris</name>
    <dbReference type="NCBI Taxonomy" id="2698830"/>
    <lineage>
        <taxon>Bacteria</taxon>
        <taxon>Pseudomonadati</taxon>
        <taxon>Pseudomonadota</taxon>
        <taxon>Alphaproteobacteria</taxon>
        <taxon>Rhodobacterales</taxon>
        <taxon>Roseobacteraceae</taxon>
        <taxon>Sulfitobacter</taxon>
    </lineage>
</organism>
<evidence type="ECO:0000259" key="1">
    <source>
        <dbReference type="Pfam" id="PF03992"/>
    </source>
</evidence>
<keyword evidence="2" id="KW-0560">Oxidoreductase</keyword>
<keyword evidence="3" id="KW-1185">Reference proteome</keyword>
<evidence type="ECO:0000313" key="3">
    <source>
        <dbReference type="Proteomes" id="UP000468591"/>
    </source>
</evidence>
<dbReference type="InterPro" id="IPR011008">
    <property type="entry name" value="Dimeric_a/b-barrel"/>
</dbReference>
<keyword evidence="2" id="KW-0503">Monooxygenase</keyword>
<gene>
    <name evidence="2" type="ORF">GV827_04620</name>
</gene>
<name>A0A6P0C9A7_9RHOB</name>